<evidence type="ECO:0000259" key="1">
    <source>
        <dbReference type="Pfam" id="PF08281"/>
    </source>
</evidence>
<evidence type="ECO:0000313" key="2">
    <source>
        <dbReference type="EMBL" id="OGC43534.1"/>
    </source>
</evidence>
<dbReference type="GO" id="GO:0006352">
    <property type="term" value="P:DNA-templated transcription initiation"/>
    <property type="evidence" value="ECO:0007669"/>
    <property type="project" value="InterPro"/>
</dbReference>
<dbReference type="AlphaFoldDB" id="A0A1F4UF31"/>
<dbReference type="Pfam" id="PF08281">
    <property type="entry name" value="Sigma70_r4_2"/>
    <property type="match status" value="1"/>
</dbReference>
<proteinExistence type="predicted"/>
<dbReference type="InterPro" id="IPR013324">
    <property type="entry name" value="RNA_pol_sigma_r3/r4-like"/>
</dbReference>
<dbReference type="InterPro" id="IPR013249">
    <property type="entry name" value="RNA_pol_sigma70_r4_t2"/>
</dbReference>
<dbReference type="InterPro" id="IPR014284">
    <property type="entry name" value="RNA_pol_sigma-70_dom"/>
</dbReference>
<comment type="caution">
    <text evidence="2">The sequence shown here is derived from an EMBL/GenBank/DDBJ whole genome shotgun (WGS) entry which is preliminary data.</text>
</comment>
<dbReference type="Proteomes" id="UP000177025">
    <property type="component" value="Unassembled WGS sequence"/>
</dbReference>
<name>A0A1F4UF31_UNCW3</name>
<dbReference type="EMBL" id="MEUM01000017">
    <property type="protein sequence ID" value="OGC43534.1"/>
    <property type="molecule type" value="Genomic_DNA"/>
</dbReference>
<gene>
    <name evidence="2" type="ORF">A2Y85_01905</name>
</gene>
<dbReference type="InterPro" id="IPR036388">
    <property type="entry name" value="WH-like_DNA-bd_sf"/>
</dbReference>
<dbReference type="CDD" id="cd06171">
    <property type="entry name" value="Sigma70_r4"/>
    <property type="match status" value="1"/>
</dbReference>
<sequence>MSVPDQSTGIRKRMIIQKAMDELNERDRLLLVLFYYEGMSIEELAAVTGIRYANVKVSLSRARIRLRKELECYENELMSS</sequence>
<dbReference type="NCBIfam" id="TIGR02937">
    <property type="entry name" value="sigma70-ECF"/>
    <property type="match status" value="1"/>
</dbReference>
<organism evidence="2 3">
    <name type="scientific">candidate division WOR-3 bacterium RBG_13_43_14</name>
    <dbReference type="NCBI Taxonomy" id="1802590"/>
    <lineage>
        <taxon>Bacteria</taxon>
        <taxon>Bacteria division WOR-3</taxon>
    </lineage>
</organism>
<dbReference type="GO" id="GO:0003677">
    <property type="term" value="F:DNA binding"/>
    <property type="evidence" value="ECO:0007669"/>
    <property type="project" value="InterPro"/>
</dbReference>
<feature type="domain" description="RNA polymerase sigma factor 70 region 4 type 2" evidence="1">
    <location>
        <begin position="14"/>
        <end position="66"/>
    </location>
</feature>
<evidence type="ECO:0000313" key="3">
    <source>
        <dbReference type="Proteomes" id="UP000177025"/>
    </source>
</evidence>
<accession>A0A1F4UF31</accession>
<dbReference type="Gene3D" id="1.10.10.10">
    <property type="entry name" value="Winged helix-like DNA-binding domain superfamily/Winged helix DNA-binding domain"/>
    <property type="match status" value="1"/>
</dbReference>
<reference evidence="2 3" key="1">
    <citation type="journal article" date="2016" name="Nat. Commun.">
        <title>Thousands of microbial genomes shed light on interconnected biogeochemical processes in an aquifer system.</title>
        <authorList>
            <person name="Anantharaman K."/>
            <person name="Brown C.T."/>
            <person name="Hug L.A."/>
            <person name="Sharon I."/>
            <person name="Castelle C.J."/>
            <person name="Probst A.J."/>
            <person name="Thomas B.C."/>
            <person name="Singh A."/>
            <person name="Wilkins M.J."/>
            <person name="Karaoz U."/>
            <person name="Brodie E.L."/>
            <person name="Williams K.H."/>
            <person name="Hubbard S.S."/>
            <person name="Banfield J.F."/>
        </authorList>
    </citation>
    <scope>NUCLEOTIDE SEQUENCE [LARGE SCALE GENOMIC DNA]</scope>
</reference>
<dbReference type="GO" id="GO:0016987">
    <property type="term" value="F:sigma factor activity"/>
    <property type="evidence" value="ECO:0007669"/>
    <property type="project" value="InterPro"/>
</dbReference>
<protein>
    <recommendedName>
        <fullName evidence="1">RNA polymerase sigma factor 70 region 4 type 2 domain-containing protein</fullName>
    </recommendedName>
</protein>
<dbReference type="SUPFAM" id="SSF88659">
    <property type="entry name" value="Sigma3 and sigma4 domains of RNA polymerase sigma factors"/>
    <property type="match status" value="1"/>
</dbReference>